<accession>A0A151WEH0</accession>
<comment type="subcellular location">
    <subcellularLocation>
        <location evidence="1">Nucleus</location>
    </subcellularLocation>
</comment>
<keyword evidence="6" id="KW-1185">Reference proteome</keyword>
<evidence type="ECO:0000313" key="5">
    <source>
        <dbReference type="EMBL" id="KYQ46253.1"/>
    </source>
</evidence>
<dbReference type="GO" id="GO:0003713">
    <property type="term" value="F:transcription coactivator activity"/>
    <property type="evidence" value="ECO:0007669"/>
    <property type="project" value="TreeGrafter"/>
</dbReference>
<reference evidence="5 6" key="1">
    <citation type="submission" date="2015-09" db="EMBL/GenBank/DDBJ databases">
        <title>Trachymyrmex zeteki WGS genome.</title>
        <authorList>
            <person name="Nygaard S."/>
            <person name="Hu H."/>
            <person name="Boomsma J."/>
            <person name="Zhang G."/>
        </authorList>
    </citation>
    <scope>NUCLEOTIDE SEQUENCE [LARGE SCALE GENOMIC DNA]</scope>
    <source>
        <strain evidence="5">Tzet28-1</strain>
        <tissue evidence="5">Whole body</tissue>
    </source>
</reference>
<dbReference type="STRING" id="64791.A0A151WEH0"/>
<protein>
    <submittedName>
        <fullName evidence="5">Transcription initiation protein SPT3 like protein</fullName>
    </submittedName>
</protein>
<dbReference type="PANTHER" id="PTHR11380">
    <property type="entry name" value="TRANSCRIPTION INITIATION FACTOR TFIID/SUPT3-RELATED"/>
    <property type="match status" value="1"/>
</dbReference>
<dbReference type="Proteomes" id="UP000075809">
    <property type="component" value="Unassembled WGS sequence"/>
</dbReference>
<keyword evidence="2" id="KW-0805">Transcription regulation</keyword>
<dbReference type="GO" id="GO:0005634">
    <property type="term" value="C:nucleus"/>
    <property type="evidence" value="ECO:0007669"/>
    <property type="project" value="UniProtKB-SubCell"/>
</dbReference>
<organism evidence="5 6">
    <name type="scientific">Mycetomoellerius zeteki</name>
    <dbReference type="NCBI Taxonomy" id="64791"/>
    <lineage>
        <taxon>Eukaryota</taxon>
        <taxon>Metazoa</taxon>
        <taxon>Ecdysozoa</taxon>
        <taxon>Arthropoda</taxon>
        <taxon>Hexapoda</taxon>
        <taxon>Insecta</taxon>
        <taxon>Pterygota</taxon>
        <taxon>Neoptera</taxon>
        <taxon>Endopterygota</taxon>
        <taxon>Hymenoptera</taxon>
        <taxon>Apocrita</taxon>
        <taxon>Aculeata</taxon>
        <taxon>Formicoidea</taxon>
        <taxon>Formicidae</taxon>
        <taxon>Myrmicinae</taxon>
        <taxon>Mycetomoellerius</taxon>
    </lineage>
</organism>
<proteinExistence type="predicted"/>
<dbReference type="PANTHER" id="PTHR11380:SF16">
    <property type="entry name" value="TRANSCRIPTION INITIATION PROTEIN SPT3 HOMOLOG"/>
    <property type="match status" value="1"/>
</dbReference>
<name>A0A151WEH0_9HYME</name>
<dbReference type="GO" id="GO:0006366">
    <property type="term" value="P:transcription by RNA polymerase II"/>
    <property type="evidence" value="ECO:0007669"/>
    <property type="project" value="InterPro"/>
</dbReference>
<dbReference type="InterPro" id="IPR003195">
    <property type="entry name" value="TFIID_TAF13"/>
</dbReference>
<dbReference type="Pfam" id="PF02269">
    <property type="entry name" value="TFIID-18kDa"/>
    <property type="match status" value="1"/>
</dbReference>
<dbReference type="AlphaFoldDB" id="A0A151WEH0"/>
<keyword evidence="3" id="KW-0804">Transcription</keyword>
<evidence type="ECO:0000256" key="2">
    <source>
        <dbReference type="ARBA" id="ARBA00023015"/>
    </source>
</evidence>
<sequence>MKIIVRRACEIADRRASSKKSNIINGEDLLFLLRKDKIRLQRIVKYLELKELGCSVQKLIATNDVPQNVTDPEQLNGTKKKVPFQSFLEQIDNTGELLENSSSVDDIKRRRCIRADIASKSMDEVHYMKFSKARRVSFANKNRHKFSDWICADGDVTVSKQAFTILSYLAYETVAQIVDLAFLVRQDQGKMHGDAIDRQRLNYINPFTFKPRYHSKNRTNIEQLTNNFVMKPLTPSEITEALRRYWSPQLDMTGPFNRWSMRRPHLKLLSC</sequence>
<evidence type="ECO:0000256" key="3">
    <source>
        <dbReference type="ARBA" id="ARBA00023163"/>
    </source>
</evidence>
<keyword evidence="4" id="KW-0539">Nucleus</keyword>
<evidence type="ECO:0000256" key="1">
    <source>
        <dbReference type="ARBA" id="ARBA00004123"/>
    </source>
</evidence>
<dbReference type="EMBL" id="KQ983238">
    <property type="protein sequence ID" value="KYQ46253.1"/>
    <property type="molecule type" value="Genomic_DNA"/>
</dbReference>
<evidence type="ECO:0000256" key="4">
    <source>
        <dbReference type="ARBA" id="ARBA00023242"/>
    </source>
</evidence>
<evidence type="ECO:0000313" key="6">
    <source>
        <dbReference type="Proteomes" id="UP000075809"/>
    </source>
</evidence>
<gene>
    <name evidence="5" type="ORF">ALC60_14675</name>
</gene>